<comment type="caution">
    <text evidence="1">The sequence shown here is derived from an EMBL/GenBank/DDBJ whole genome shotgun (WGS) entry which is preliminary data.</text>
</comment>
<proteinExistence type="predicted"/>
<evidence type="ECO:0000313" key="1">
    <source>
        <dbReference type="EMBL" id="OWZ18448.1"/>
    </source>
</evidence>
<protein>
    <submittedName>
        <fullName evidence="1">Uncharacterized protein</fullName>
    </submittedName>
</protein>
<dbReference type="Proteomes" id="UP000198211">
    <property type="component" value="Unassembled WGS sequence"/>
</dbReference>
<reference evidence="2" key="1">
    <citation type="submission" date="2017-03" db="EMBL/GenBank/DDBJ databases">
        <title>Phytopthora megakarya and P. palmivora, two closely related causual agents of cacao black pod achieved similar genome size and gene model numbers by different mechanisms.</title>
        <authorList>
            <person name="Ali S."/>
            <person name="Shao J."/>
            <person name="Larry D.J."/>
            <person name="Kronmiller B."/>
            <person name="Shen D."/>
            <person name="Strem M.D."/>
            <person name="Melnick R.L."/>
            <person name="Guiltinan M.J."/>
            <person name="Tyler B.M."/>
            <person name="Meinhardt L.W."/>
            <person name="Bailey B.A."/>
        </authorList>
    </citation>
    <scope>NUCLEOTIDE SEQUENCE [LARGE SCALE GENOMIC DNA]</scope>
    <source>
        <strain evidence="2">zdho120</strain>
    </source>
</reference>
<keyword evidence="2" id="KW-1185">Reference proteome</keyword>
<sequence length="246" mass="26763">MVHDLWTNEAEEKDDDKTVEINEEKVPVKAEVPDTDVQSLKLDHQGIERFSIEAVSWKGAGDGTDYEKAVKEEPARTPSGFIPRYYGSESRRPDRTGFGWGWSHSRDVESFPGQQPIGAVASPKVASGFSSDKTDAYRSLYGVGEKSMGTVAPQQESATAAGQATGSQGGLQRNSLSNLPYIALSNTVAHVVKSLPQFFSESATVKKARLFWNAFEVNTEGLPDQSRLLILVKSLKVEKQNAGGAI</sequence>
<name>A0A225WME2_9STRA</name>
<dbReference type="AlphaFoldDB" id="A0A225WME2"/>
<evidence type="ECO:0000313" key="2">
    <source>
        <dbReference type="Proteomes" id="UP000198211"/>
    </source>
</evidence>
<organism evidence="1 2">
    <name type="scientific">Phytophthora megakarya</name>
    <dbReference type="NCBI Taxonomy" id="4795"/>
    <lineage>
        <taxon>Eukaryota</taxon>
        <taxon>Sar</taxon>
        <taxon>Stramenopiles</taxon>
        <taxon>Oomycota</taxon>
        <taxon>Peronosporomycetes</taxon>
        <taxon>Peronosporales</taxon>
        <taxon>Peronosporaceae</taxon>
        <taxon>Phytophthora</taxon>
    </lineage>
</organism>
<dbReference type="EMBL" id="NBNE01000586">
    <property type="protein sequence ID" value="OWZ18448.1"/>
    <property type="molecule type" value="Genomic_DNA"/>
</dbReference>
<gene>
    <name evidence="1" type="ORF">PHMEG_0007459</name>
</gene>
<accession>A0A225WME2</accession>